<keyword evidence="6 13" id="KW-0812">Transmembrane</keyword>
<evidence type="ECO:0000256" key="9">
    <source>
        <dbReference type="ARBA" id="ARBA00022833"/>
    </source>
</evidence>
<feature type="transmembrane region" description="Helical" evidence="13">
    <location>
        <begin position="92"/>
        <end position="112"/>
    </location>
</feature>
<feature type="transmembrane region" description="Helical" evidence="13">
    <location>
        <begin position="12"/>
        <end position="33"/>
    </location>
</feature>
<evidence type="ECO:0000256" key="7">
    <source>
        <dbReference type="ARBA" id="ARBA00022723"/>
    </source>
</evidence>
<evidence type="ECO:0000256" key="3">
    <source>
        <dbReference type="ARBA" id="ARBA00007931"/>
    </source>
</evidence>
<keyword evidence="10 13" id="KW-1133">Transmembrane helix</keyword>
<feature type="transmembrane region" description="Helical" evidence="13">
    <location>
        <begin position="170"/>
        <end position="196"/>
    </location>
</feature>
<evidence type="ECO:0000256" key="5">
    <source>
        <dbReference type="ARBA" id="ARBA00022670"/>
    </source>
</evidence>
<dbReference type="PANTHER" id="PTHR35864">
    <property type="entry name" value="ZINC METALLOPROTEASE MJ0611-RELATED"/>
    <property type="match status" value="1"/>
</dbReference>
<dbReference type="GO" id="GO:0008237">
    <property type="term" value="F:metallopeptidase activity"/>
    <property type="evidence" value="ECO:0007669"/>
    <property type="project" value="UniProtKB-KW"/>
</dbReference>
<evidence type="ECO:0000256" key="13">
    <source>
        <dbReference type="SAM" id="Phobius"/>
    </source>
</evidence>
<dbReference type="InterPro" id="IPR008915">
    <property type="entry name" value="Peptidase_M50"/>
</dbReference>
<dbReference type="InterPro" id="IPR044537">
    <property type="entry name" value="Rip2-like"/>
</dbReference>
<feature type="transmembrane region" description="Helical" evidence="13">
    <location>
        <begin position="124"/>
        <end position="143"/>
    </location>
</feature>
<keyword evidence="8" id="KW-0378">Hydrolase</keyword>
<keyword evidence="5 15" id="KW-0645">Protease</keyword>
<keyword evidence="7" id="KW-0479">Metal-binding</keyword>
<dbReference type="PANTHER" id="PTHR35864:SF1">
    <property type="entry name" value="ZINC METALLOPROTEASE YWHC-RELATED"/>
    <property type="match status" value="1"/>
</dbReference>
<evidence type="ECO:0000256" key="8">
    <source>
        <dbReference type="ARBA" id="ARBA00022801"/>
    </source>
</evidence>
<dbReference type="CDD" id="cd06158">
    <property type="entry name" value="S2P-M50_like_1"/>
    <property type="match status" value="1"/>
</dbReference>
<evidence type="ECO:0000256" key="1">
    <source>
        <dbReference type="ARBA" id="ARBA00001947"/>
    </source>
</evidence>
<dbReference type="GO" id="GO:0005886">
    <property type="term" value="C:plasma membrane"/>
    <property type="evidence" value="ECO:0007669"/>
    <property type="project" value="UniProtKB-SubCell"/>
</dbReference>
<keyword evidence="4" id="KW-1003">Cell membrane</keyword>
<evidence type="ECO:0000256" key="12">
    <source>
        <dbReference type="ARBA" id="ARBA00023136"/>
    </source>
</evidence>
<evidence type="ECO:0000256" key="10">
    <source>
        <dbReference type="ARBA" id="ARBA00022989"/>
    </source>
</evidence>
<comment type="subcellular location">
    <subcellularLocation>
        <location evidence="2">Cell membrane</location>
        <topology evidence="2">Multi-pass membrane protein</topology>
    </subcellularLocation>
</comment>
<dbReference type="AlphaFoldDB" id="A0A3A4ZG76"/>
<dbReference type="GO" id="GO:0046872">
    <property type="term" value="F:metal ion binding"/>
    <property type="evidence" value="ECO:0007669"/>
    <property type="project" value="UniProtKB-KW"/>
</dbReference>
<comment type="cofactor">
    <cofactor evidence="1">
        <name>Zn(2+)</name>
        <dbReference type="ChEBI" id="CHEBI:29105"/>
    </cofactor>
</comment>
<dbReference type="Proteomes" id="UP000265540">
    <property type="component" value="Unassembled WGS sequence"/>
</dbReference>
<keyword evidence="9" id="KW-0862">Zinc</keyword>
<dbReference type="InterPro" id="IPR052348">
    <property type="entry name" value="Metallopeptidase_M50B"/>
</dbReference>
<sequence>MFISLLLQNPLIFVLVAAALIVSITFHEFAHAFSADKLGDPTARYLGRVSLNPVKHLDPIGTMLLLFVGFGWGRPVPFNPINLQNPKRDSAIISFAGPLSNFVLAFVFALLFRFVGGVGLIGDFLYLSTFYNLLLGFFNLFPFHPLDGFKVVYGLLPMNLAYQWLQMQSYGMYILLFMIITGTTGSIMGPLVSFSLRLLGF</sequence>
<evidence type="ECO:0000256" key="11">
    <source>
        <dbReference type="ARBA" id="ARBA00023049"/>
    </source>
</evidence>
<proteinExistence type="inferred from homology"/>
<evidence type="ECO:0000256" key="4">
    <source>
        <dbReference type="ARBA" id="ARBA00022475"/>
    </source>
</evidence>
<keyword evidence="11" id="KW-0482">Metalloprotease</keyword>
<evidence type="ECO:0000313" key="15">
    <source>
        <dbReference type="EMBL" id="RJR28008.1"/>
    </source>
</evidence>
<organism evidence="15 16">
    <name type="scientific">candidate division WWE3 bacterium</name>
    <dbReference type="NCBI Taxonomy" id="2053526"/>
    <lineage>
        <taxon>Bacteria</taxon>
        <taxon>Katanobacteria</taxon>
    </lineage>
</organism>
<feature type="domain" description="Peptidase M50" evidence="14">
    <location>
        <begin position="17"/>
        <end position="118"/>
    </location>
</feature>
<dbReference type="GO" id="GO:0006508">
    <property type="term" value="P:proteolysis"/>
    <property type="evidence" value="ECO:0007669"/>
    <property type="project" value="UniProtKB-KW"/>
</dbReference>
<comment type="caution">
    <text evidence="15">The sequence shown here is derived from an EMBL/GenBank/DDBJ whole genome shotgun (WGS) entry which is preliminary data.</text>
</comment>
<comment type="similarity">
    <text evidence="3">Belongs to the peptidase M50B family.</text>
</comment>
<evidence type="ECO:0000256" key="6">
    <source>
        <dbReference type="ARBA" id="ARBA00022692"/>
    </source>
</evidence>
<reference evidence="15 16" key="1">
    <citation type="journal article" date="2017" name="ISME J.">
        <title>Energy and carbon metabolisms in a deep terrestrial subsurface fluid microbial community.</title>
        <authorList>
            <person name="Momper L."/>
            <person name="Jungbluth S.P."/>
            <person name="Lee M.D."/>
            <person name="Amend J.P."/>
        </authorList>
    </citation>
    <scope>NUCLEOTIDE SEQUENCE [LARGE SCALE GENOMIC DNA]</scope>
    <source>
        <strain evidence="15">SURF_46</strain>
    </source>
</reference>
<protein>
    <submittedName>
        <fullName evidence="15">Site-2 protease family protein</fullName>
    </submittedName>
</protein>
<evidence type="ECO:0000313" key="16">
    <source>
        <dbReference type="Proteomes" id="UP000265540"/>
    </source>
</evidence>
<evidence type="ECO:0000256" key="2">
    <source>
        <dbReference type="ARBA" id="ARBA00004651"/>
    </source>
</evidence>
<evidence type="ECO:0000259" key="14">
    <source>
        <dbReference type="Pfam" id="PF02163"/>
    </source>
</evidence>
<dbReference type="Pfam" id="PF02163">
    <property type="entry name" value="Peptidase_M50"/>
    <property type="match status" value="1"/>
</dbReference>
<name>A0A3A4ZG76_UNCKA</name>
<dbReference type="EMBL" id="QZJF01000005">
    <property type="protein sequence ID" value="RJR28008.1"/>
    <property type="molecule type" value="Genomic_DNA"/>
</dbReference>
<gene>
    <name evidence="15" type="ORF">C4561_00695</name>
</gene>
<accession>A0A3A4ZG76</accession>
<keyword evidence="12 13" id="KW-0472">Membrane</keyword>